<evidence type="ECO:0000313" key="2">
    <source>
        <dbReference type="Proteomes" id="UP000054630"/>
    </source>
</evidence>
<dbReference type="OrthoDB" id="5864015at2759"/>
<gene>
    <name evidence="1" type="ORF">T07_12291</name>
</gene>
<dbReference type="EMBL" id="JYDL01000072">
    <property type="protein sequence ID" value="KRX18481.1"/>
    <property type="molecule type" value="Genomic_DNA"/>
</dbReference>
<accession>A0A0V0RVI3</accession>
<comment type="caution">
    <text evidence="1">The sequence shown here is derived from an EMBL/GenBank/DDBJ whole genome shotgun (WGS) entry which is preliminary data.</text>
</comment>
<protein>
    <submittedName>
        <fullName evidence="1">Uncharacterized protein</fullName>
    </submittedName>
</protein>
<sequence length="212" mass="23845">LNRLSAEFEELCLRSADAFEVEEQAIPSACKNGRGAQRTLFWRDSSSSGRPAVRAGNGRLPEVTLPKFSGKLLEFPSVLAQFAASKHRRSKLDNATKFTYLTSSTAVDVVKTRFGQPRLVIREQLAALWRAPACREITAHGIQSLVDEVTKHLRYLTTLDRNPFTSRLSVSEALMLMLHDNFAPALIRAWHTNIGLDAEEDEDNLWKFLEFA</sequence>
<evidence type="ECO:0000313" key="1">
    <source>
        <dbReference type="EMBL" id="KRX18481.1"/>
    </source>
</evidence>
<dbReference type="AlphaFoldDB" id="A0A0V0RVI3"/>
<feature type="non-terminal residue" evidence="1">
    <location>
        <position position="1"/>
    </location>
</feature>
<name>A0A0V0RVI3_9BILA</name>
<proteinExistence type="predicted"/>
<organism evidence="1 2">
    <name type="scientific">Trichinella nelsoni</name>
    <dbReference type="NCBI Taxonomy" id="6336"/>
    <lineage>
        <taxon>Eukaryota</taxon>
        <taxon>Metazoa</taxon>
        <taxon>Ecdysozoa</taxon>
        <taxon>Nematoda</taxon>
        <taxon>Enoplea</taxon>
        <taxon>Dorylaimia</taxon>
        <taxon>Trichinellida</taxon>
        <taxon>Trichinellidae</taxon>
        <taxon>Trichinella</taxon>
    </lineage>
</organism>
<reference evidence="1 2" key="1">
    <citation type="submission" date="2015-01" db="EMBL/GenBank/DDBJ databases">
        <title>Evolution of Trichinella species and genotypes.</title>
        <authorList>
            <person name="Korhonen P.K."/>
            <person name="Edoardo P."/>
            <person name="Giuseppe L.R."/>
            <person name="Gasser R.B."/>
        </authorList>
    </citation>
    <scope>NUCLEOTIDE SEQUENCE [LARGE SCALE GENOMIC DNA]</scope>
    <source>
        <strain evidence="1">ISS37</strain>
    </source>
</reference>
<keyword evidence="2" id="KW-1185">Reference proteome</keyword>
<dbReference type="Proteomes" id="UP000054630">
    <property type="component" value="Unassembled WGS sequence"/>
</dbReference>